<sequence length="56" mass="6227">MFTIPAFLIGAIIGWYRASKFGGKTADKVQYSVIHGIIFFLLALFATVMVDWMGLV</sequence>
<gene>
    <name evidence="2" type="ORF">GCM10011498_23940</name>
</gene>
<organism evidence="2 3">
    <name type="scientific">Neptunicoccus cionae</name>
    <dbReference type="NCBI Taxonomy" id="2035344"/>
    <lineage>
        <taxon>Bacteria</taxon>
        <taxon>Pseudomonadati</taxon>
        <taxon>Pseudomonadota</taxon>
        <taxon>Alphaproteobacteria</taxon>
        <taxon>Rhodobacterales</taxon>
        <taxon>Paracoccaceae</taxon>
        <taxon>Neptunicoccus</taxon>
    </lineage>
</organism>
<evidence type="ECO:0000256" key="1">
    <source>
        <dbReference type="SAM" id="Phobius"/>
    </source>
</evidence>
<dbReference type="Proteomes" id="UP000628017">
    <property type="component" value="Unassembled WGS sequence"/>
</dbReference>
<evidence type="ECO:0008006" key="4">
    <source>
        <dbReference type="Google" id="ProtNLM"/>
    </source>
</evidence>
<proteinExistence type="predicted"/>
<dbReference type="AlphaFoldDB" id="A0A916VQY3"/>
<dbReference type="RefSeq" id="WP_188675486.1">
    <property type="nucleotide sequence ID" value="NZ_BMKA01000003.1"/>
</dbReference>
<name>A0A916VQY3_9RHOB</name>
<feature type="transmembrane region" description="Helical" evidence="1">
    <location>
        <begin position="33"/>
        <end position="55"/>
    </location>
</feature>
<keyword evidence="1" id="KW-1133">Transmembrane helix</keyword>
<comment type="caution">
    <text evidence="2">The sequence shown here is derived from an EMBL/GenBank/DDBJ whole genome shotgun (WGS) entry which is preliminary data.</text>
</comment>
<evidence type="ECO:0000313" key="2">
    <source>
        <dbReference type="EMBL" id="GGA22374.1"/>
    </source>
</evidence>
<keyword evidence="1" id="KW-0472">Membrane</keyword>
<accession>A0A916VQY3</accession>
<evidence type="ECO:0000313" key="3">
    <source>
        <dbReference type="Proteomes" id="UP000628017"/>
    </source>
</evidence>
<dbReference type="EMBL" id="BMKA01000003">
    <property type="protein sequence ID" value="GGA22374.1"/>
    <property type="molecule type" value="Genomic_DNA"/>
</dbReference>
<keyword evidence="3" id="KW-1185">Reference proteome</keyword>
<keyword evidence="1" id="KW-0812">Transmembrane</keyword>
<reference evidence="2" key="1">
    <citation type="journal article" date="2014" name="Int. J. Syst. Evol. Microbiol.">
        <title>Complete genome sequence of Corynebacterium casei LMG S-19264T (=DSM 44701T), isolated from a smear-ripened cheese.</title>
        <authorList>
            <consortium name="US DOE Joint Genome Institute (JGI-PGF)"/>
            <person name="Walter F."/>
            <person name="Albersmeier A."/>
            <person name="Kalinowski J."/>
            <person name="Ruckert C."/>
        </authorList>
    </citation>
    <scope>NUCLEOTIDE SEQUENCE</scope>
    <source>
        <strain evidence="2">CGMCC 1.15880</strain>
    </source>
</reference>
<reference evidence="2" key="2">
    <citation type="submission" date="2020-09" db="EMBL/GenBank/DDBJ databases">
        <authorList>
            <person name="Sun Q."/>
            <person name="Zhou Y."/>
        </authorList>
    </citation>
    <scope>NUCLEOTIDE SEQUENCE</scope>
    <source>
        <strain evidence="2">CGMCC 1.15880</strain>
    </source>
</reference>
<protein>
    <recommendedName>
        <fullName evidence="4">Apolipoprotein acyltransferase</fullName>
    </recommendedName>
</protein>